<dbReference type="Proteomes" id="UP000241818">
    <property type="component" value="Unassembled WGS sequence"/>
</dbReference>
<accession>A0A2T3AXG2</accession>
<evidence type="ECO:0000313" key="8">
    <source>
        <dbReference type="EMBL" id="PSS13320.1"/>
    </source>
</evidence>
<evidence type="ECO:0000256" key="1">
    <source>
        <dbReference type="ARBA" id="ARBA00004123"/>
    </source>
</evidence>
<sequence length="174" mass="18902">MPPKPFKAPRPSASAKTSSGSSSKGKAKAAASRKTSAARASGSSSFARATNVEDSEDDPFASIGNEKEEDDDAGEGGEEDVVVMDDEEEEEEERKERIPPELLTRLLHECFTNEKTRLSREANKAVGRYMETFVREALARAAFMRAEADAGGKGDGFLEVEDLEKLAPQLLLDF</sequence>
<evidence type="ECO:0000313" key="9">
    <source>
        <dbReference type="Proteomes" id="UP000241818"/>
    </source>
</evidence>
<dbReference type="GO" id="GO:0006281">
    <property type="term" value="P:DNA repair"/>
    <property type="evidence" value="ECO:0007669"/>
    <property type="project" value="UniProtKB-KW"/>
</dbReference>
<dbReference type="GO" id="GO:0003677">
    <property type="term" value="F:DNA binding"/>
    <property type="evidence" value="ECO:0007669"/>
    <property type="project" value="UniProtKB-KW"/>
</dbReference>
<proteinExistence type="inferred from homology"/>
<dbReference type="GO" id="GO:0031297">
    <property type="term" value="P:replication fork processing"/>
    <property type="evidence" value="ECO:0007669"/>
    <property type="project" value="TreeGrafter"/>
</dbReference>
<keyword evidence="3" id="KW-0227">DNA damage</keyword>
<reference evidence="8 9" key="1">
    <citation type="journal article" date="2018" name="New Phytol.">
        <title>Comparative genomics and transcriptomics depict ericoid mycorrhizal fungi as versatile saprotrophs and plant mutualists.</title>
        <authorList>
            <person name="Martino E."/>
            <person name="Morin E."/>
            <person name="Grelet G.A."/>
            <person name="Kuo A."/>
            <person name="Kohler A."/>
            <person name="Daghino S."/>
            <person name="Barry K.W."/>
            <person name="Cichocki N."/>
            <person name="Clum A."/>
            <person name="Dockter R.B."/>
            <person name="Hainaut M."/>
            <person name="Kuo R.C."/>
            <person name="LaButti K."/>
            <person name="Lindahl B.D."/>
            <person name="Lindquist E.A."/>
            <person name="Lipzen A."/>
            <person name="Khouja H.R."/>
            <person name="Magnuson J."/>
            <person name="Murat C."/>
            <person name="Ohm R.A."/>
            <person name="Singer S.W."/>
            <person name="Spatafora J.W."/>
            <person name="Wang M."/>
            <person name="Veneault-Fourrey C."/>
            <person name="Henrissat B."/>
            <person name="Grigoriev I.V."/>
            <person name="Martin F.M."/>
            <person name="Perotto S."/>
        </authorList>
    </citation>
    <scope>NUCLEOTIDE SEQUENCE [LARGE SCALE GENOMIC DNA]</scope>
    <source>
        <strain evidence="8 9">ATCC 22711</strain>
    </source>
</reference>
<dbReference type="PANTHER" id="PTHR28680">
    <property type="entry name" value="CENTROMERE PROTEIN X"/>
    <property type="match status" value="1"/>
</dbReference>
<dbReference type="GO" id="GO:0051382">
    <property type="term" value="P:kinetochore assembly"/>
    <property type="evidence" value="ECO:0007669"/>
    <property type="project" value="InterPro"/>
</dbReference>
<dbReference type="InterPro" id="IPR018552">
    <property type="entry name" value="CENP-X"/>
</dbReference>
<dbReference type="PANTHER" id="PTHR28680:SF1">
    <property type="entry name" value="CENTROMERE PROTEIN X"/>
    <property type="match status" value="1"/>
</dbReference>
<dbReference type="GO" id="GO:0071821">
    <property type="term" value="C:FANCM-MHF complex"/>
    <property type="evidence" value="ECO:0007669"/>
    <property type="project" value="TreeGrafter"/>
</dbReference>
<feature type="compositionally biased region" description="Acidic residues" evidence="7">
    <location>
        <begin position="67"/>
        <end position="93"/>
    </location>
</feature>
<dbReference type="AlphaFoldDB" id="A0A2T3AXG2"/>
<evidence type="ECO:0000256" key="7">
    <source>
        <dbReference type="SAM" id="MobiDB-lite"/>
    </source>
</evidence>
<organism evidence="8 9">
    <name type="scientific">Amorphotheca resinae ATCC 22711</name>
    <dbReference type="NCBI Taxonomy" id="857342"/>
    <lineage>
        <taxon>Eukaryota</taxon>
        <taxon>Fungi</taxon>
        <taxon>Dikarya</taxon>
        <taxon>Ascomycota</taxon>
        <taxon>Pezizomycotina</taxon>
        <taxon>Leotiomycetes</taxon>
        <taxon>Helotiales</taxon>
        <taxon>Amorphothecaceae</taxon>
        <taxon>Amorphotheca</taxon>
    </lineage>
</organism>
<feature type="region of interest" description="Disordered" evidence="7">
    <location>
        <begin position="1"/>
        <end position="100"/>
    </location>
</feature>
<dbReference type="Pfam" id="PF09415">
    <property type="entry name" value="CENP-X"/>
    <property type="match status" value="1"/>
</dbReference>
<keyword evidence="9" id="KW-1185">Reference proteome</keyword>
<evidence type="ECO:0000256" key="5">
    <source>
        <dbReference type="ARBA" id="ARBA00023204"/>
    </source>
</evidence>
<evidence type="ECO:0000256" key="6">
    <source>
        <dbReference type="ARBA" id="ARBA00023242"/>
    </source>
</evidence>
<comment type="subcellular location">
    <subcellularLocation>
        <location evidence="1">Nucleus</location>
    </subcellularLocation>
</comment>
<dbReference type="GeneID" id="36572551"/>
<evidence type="ECO:0000256" key="3">
    <source>
        <dbReference type="ARBA" id="ARBA00022763"/>
    </source>
</evidence>
<dbReference type="Gene3D" id="6.10.130.30">
    <property type="match status" value="1"/>
</dbReference>
<evidence type="ECO:0000256" key="2">
    <source>
        <dbReference type="ARBA" id="ARBA00009359"/>
    </source>
</evidence>
<dbReference type="RefSeq" id="XP_024719311.1">
    <property type="nucleotide sequence ID" value="XM_024864470.1"/>
</dbReference>
<dbReference type="OrthoDB" id="2500381at2759"/>
<gene>
    <name evidence="8" type="ORF">M430DRAFT_21225</name>
</gene>
<dbReference type="CDD" id="cd22921">
    <property type="entry name" value="HFD_CENP-X"/>
    <property type="match status" value="1"/>
</dbReference>
<dbReference type="InParanoid" id="A0A2T3AXG2"/>
<dbReference type="EMBL" id="KZ679014">
    <property type="protein sequence ID" value="PSS13320.1"/>
    <property type="molecule type" value="Genomic_DNA"/>
</dbReference>
<evidence type="ECO:0008006" key="10">
    <source>
        <dbReference type="Google" id="ProtNLM"/>
    </source>
</evidence>
<feature type="compositionally biased region" description="Low complexity" evidence="7">
    <location>
        <begin position="12"/>
        <end position="50"/>
    </location>
</feature>
<protein>
    <recommendedName>
        <fullName evidence="10">Centromere protein X</fullName>
    </recommendedName>
</protein>
<keyword evidence="4" id="KW-0238">DNA-binding</keyword>
<dbReference type="GO" id="GO:0000712">
    <property type="term" value="P:resolution of meiotic recombination intermediates"/>
    <property type="evidence" value="ECO:0007669"/>
    <property type="project" value="TreeGrafter"/>
</dbReference>
<keyword evidence="6" id="KW-0539">Nucleus</keyword>
<name>A0A2T3AXG2_AMORE</name>
<comment type="similarity">
    <text evidence="2">Belongs to the CENP-X/MHF2 family.</text>
</comment>
<evidence type="ECO:0000256" key="4">
    <source>
        <dbReference type="ARBA" id="ARBA00023125"/>
    </source>
</evidence>
<keyword evidence="5" id="KW-0234">DNA repair</keyword>